<protein>
    <submittedName>
        <fullName evidence="1">Uncharacterized protein</fullName>
    </submittedName>
</protein>
<dbReference type="AlphaFoldDB" id="A0A366FUG3"/>
<gene>
    <name evidence="1" type="ORF">DFR50_101257</name>
</gene>
<comment type="caution">
    <text evidence="1">The sequence shown here is derived from an EMBL/GenBank/DDBJ whole genome shotgun (WGS) entry which is preliminary data.</text>
</comment>
<dbReference type="EMBL" id="QNRK01000001">
    <property type="protein sequence ID" value="RBP18313.1"/>
    <property type="molecule type" value="Genomic_DNA"/>
</dbReference>
<accession>A0A366FUG3</accession>
<proteinExistence type="predicted"/>
<name>A0A366FUG3_9HYPH</name>
<evidence type="ECO:0000313" key="2">
    <source>
        <dbReference type="Proteomes" id="UP000253529"/>
    </source>
</evidence>
<organism evidence="1 2">
    <name type="scientific">Roseiarcus fermentans</name>
    <dbReference type="NCBI Taxonomy" id="1473586"/>
    <lineage>
        <taxon>Bacteria</taxon>
        <taxon>Pseudomonadati</taxon>
        <taxon>Pseudomonadota</taxon>
        <taxon>Alphaproteobacteria</taxon>
        <taxon>Hyphomicrobiales</taxon>
        <taxon>Roseiarcaceae</taxon>
        <taxon>Roseiarcus</taxon>
    </lineage>
</organism>
<evidence type="ECO:0000313" key="1">
    <source>
        <dbReference type="EMBL" id="RBP18313.1"/>
    </source>
</evidence>
<reference evidence="1 2" key="1">
    <citation type="submission" date="2018-06" db="EMBL/GenBank/DDBJ databases">
        <title>Genomic Encyclopedia of Type Strains, Phase IV (KMG-IV): sequencing the most valuable type-strain genomes for metagenomic binning, comparative biology and taxonomic classification.</title>
        <authorList>
            <person name="Goeker M."/>
        </authorList>
    </citation>
    <scope>NUCLEOTIDE SEQUENCE [LARGE SCALE GENOMIC DNA]</scope>
    <source>
        <strain evidence="1 2">DSM 24875</strain>
    </source>
</reference>
<keyword evidence="2" id="KW-1185">Reference proteome</keyword>
<sequence length="71" mass="7854">MAKGDHASRRLSLGRQEKLTMRKVLANLLLSAAPIGRMGIQDHIVLDRSGSACWAAREAVRIPAHDCLWSF</sequence>
<dbReference type="Proteomes" id="UP000253529">
    <property type="component" value="Unassembled WGS sequence"/>
</dbReference>